<evidence type="ECO:0000313" key="2">
    <source>
        <dbReference type="Proteomes" id="UP000594638"/>
    </source>
</evidence>
<dbReference type="Gene3D" id="3.40.50.720">
    <property type="entry name" value="NAD(P)-binding Rossmann-like Domain"/>
    <property type="match status" value="1"/>
</dbReference>
<dbReference type="OrthoDB" id="809632at2759"/>
<organism evidence="1 2">
    <name type="scientific">Olea europaea subsp. europaea</name>
    <dbReference type="NCBI Taxonomy" id="158383"/>
    <lineage>
        <taxon>Eukaryota</taxon>
        <taxon>Viridiplantae</taxon>
        <taxon>Streptophyta</taxon>
        <taxon>Embryophyta</taxon>
        <taxon>Tracheophyta</taxon>
        <taxon>Spermatophyta</taxon>
        <taxon>Magnoliopsida</taxon>
        <taxon>eudicotyledons</taxon>
        <taxon>Gunneridae</taxon>
        <taxon>Pentapetalae</taxon>
        <taxon>asterids</taxon>
        <taxon>lamiids</taxon>
        <taxon>Lamiales</taxon>
        <taxon>Oleaceae</taxon>
        <taxon>Oleeae</taxon>
        <taxon>Olea</taxon>
    </lineage>
</organism>
<accession>A0A8S0SLN9</accession>
<dbReference type="PANTHER" id="PTHR43205:SF7">
    <property type="entry name" value="PROSTAGLANDIN REDUCTASE 1"/>
    <property type="match status" value="1"/>
</dbReference>
<comment type="caution">
    <text evidence="1">The sequence shown here is derived from an EMBL/GenBank/DDBJ whole genome shotgun (WGS) entry which is preliminary data.</text>
</comment>
<reference evidence="1 2" key="1">
    <citation type="submission" date="2019-12" db="EMBL/GenBank/DDBJ databases">
        <authorList>
            <person name="Alioto T."/>
            <person name="Alioto T."/>
            <person name="Gomez Garrido J."/>
        </authorList>
    </citation>
    <scope>NUCLEOTIDE SEQUENCE [LARGE SCALE GENOMIC DNA]</scope>
</reference>
<dbReference type="PANTHER" id="PTHR43205">
    <property type="entry name" value="PROSTAGLANDIN REDUCTASE"/>
    <property type="match status" value="1"/>
</dbReference>
<dbReference type="InterPro" id="IPR045010">
    <property type="entry name" value="MDR_fam"/>
</dbReference>
<dbReference type="Proteomes" id="UP000594638">
    <property type="component" value="Unassembled WGS sequence"/>
</dbReference>
<protein>
    <submittedName>
        <fullName evidence="1">2-alkenal reductase (NADP(+)-dependent)</fullName>
    </submittedName>
</protein>
<name>A0A8S0SLN9_OLEEU</name>
<evidence type="ECO:0000313" key="1">
    <source>
        <dbReference type="EMBL" id="CAA2992661.1"/>
    </source>
</evidence>
<keyword evidence="2" id="KW-1185">Reference proteome</keyword>
<dbReference type="Gene3D" id="3.90.180.10">
    <property type="entry name" value="Medium-chain alcohol dehydrogenases, catalytic domain"/>
    <property type="match status" value="1"/>
</dbReference>
<dbReference type="Gramene" id="OE9A058727T1">
    <property type="protein sequence ID" value="OE9A058727C1"/>
    <property type="gene ID" value="OE9A058727"/>
</dbReference>
<sequence>MLDVVLLNTKIKGHIAVSGMISWYNLEQPEGVHNLFYIVIKRIRMEGLFVPDFYHLYPKFLEMMLSRIKEGKIASIEDIVEGLESAPAALVGLSSGRNVGKQVMVVPREESIS</sequence>
<dbReference type="GO" id="GO:0032440">
    <property type="term" value="F:2-alkenal reductase [NAD(P)H] activity"/>
    <property type="evidence" value="ECO:0007669"/>
    <property type="project" value="TreeGrafter"/>
</dbReference>
<dbReference type="AlphaFoldDB" id="A0A8S0SLN9"/>
<dbReference type="EMBL" id="CACTIH010005439">
    <property type="protein sequence ID" value="CAA2992661.1"/>
    <property type="molecule type" value="Genomic_DNA"/>
</dbReference>
<gene>
    <name evidence="1" type="ORF">OLEA9_A058727</name>
</gene>
<proteinExistence type="predicted"/>